<name>A6GCJ6_9BACT</name>
<sequence length="407" mass="43902">MLVVLGGALGCAAQVGGPGGSAAATTNPDARSQGEPGSRAQPGSHADAPEGSPSDWVARGEAALEDGQPARAAALFARTLGASGAGSDASGELGRAYLGLARAQEQLGDFEAAIRAYDGFIARFPDDAQLATVLARRGACEAELYQWERSAASFAQILTLGEQLLPSERVEALAREGLALFQLDRLDEADARFAEADAIYTEASESGTERFSDTYFVAMARFYRAAVVHVRFRRAPIRLPEAQMAKDFDAKLELLQEAQEAYNEVIRTRHVFWVSAAGYQLGTLFEEFYDAVMHAPVPDWLDESQRAVYYAELEEQLRPVVEKAVWVFEKNLETARKLGYESDFIAQTRDRLASLQAVMLGRDGGGAPVPRLAPTLAPETGAAEPTSALESLPGVERKLFVPMPTTL</sequence>
<evidence type="ECO:0000256" key="1">
    <source>
        <dbReference type="PROSITE-ProRule" id="PRU00339"/>
    </source>
</evidence>
<evidence type="ECO:0000313" key="3">
    <source>
        <dbReference type="EMBL" id="EDM76453.1"/>
    </source>
</evidence>
<reference evidence="3 4" key="1">
    <citation type="submission" date="2007-06" db="EMBL/GenBank/DDBJ databases">
        <authorList>
            <person name="Shimkets L."/>
            <person name="Ferriera S."/>
            <person name="Johnson J."/>
            <person name="Kravitz S."/>
            <person name="Beeson K."/>
            <person name="Sutton G."/>
            <person name="Rogers Y.-H."/>
            <person name="Friedman R."/>
            <person name="Frazier M."/>
            <person name="Venter J.C."/>
        </authorList>
    </citation>
    <scope>NUCLEOTIDE SEQUENCE [LARGE SCALE GENOMIC DNA]</scope>
    <source>
        <strain evidence="3 4">SIR-1</strain>
    </source>
</reference>
<dbReference type="SUPFAM" id="SSF48452">
    <property type="entry name" value="TPR-like"/>
    <property type="match status" value="1"/>
</dbReference>
<evidence type="ECO:0000256" key="2">
    <source>
        <dbReference type="SAM" id="MobiDB-lite"/>
    </source>
</evidence>
<feature type="region of interest" description="Disordered" evidence="2">
    <location>
        <begin position="16"/>
        <end position="55"/>
    </location>
</feature>
<protein>
    <submittedName>
        <fullName evidence="3">Uncharacterized protein</fullName>
    </submittedName>
</protein>
<feature type="repeat" description="TPR" evidence="1">
    <location>
        <begin position="94"/>
        <end position="127"/>
    </location>
</feature>
<accession>A6GCJ6</accession>
<dbReference type="AlphaFoldDB" id="A6GCJ6"/>
<comment type="caution">
    <text evidence="3">The sequence shown here is derived from an EMBL/GenBank/DDBJ whole genome shotgun (WGS) entry which is preliminary data.</text>
</comment>
<dbReference type="EMBL" id="ABCS01000065">
    <property type="protein sequence ID" value="EDM76453.1"/>
    <property type="molecule type" value="Genomic_DNA"/>
</dbReference>
<organism evidence="3 4">
    <name type="scientific">Plesiocystis pacifica SIR-1</name>
    <dbReference type="NCBI Taxonomy" id="391625"/>
    <lineage>
        <taxon>Bacteria</taxon>
        <taxon>Pseudomonadati</taxon>
        <taxon>Myxococcota</taxon>
        <taxon>Polyangia</taxon>
        <taxon>Nannocystales</taxon>
        <taxon>Nannocystaceae</taxon>
        <taxon>Plesiocystis</taxon>
    </lineage>
</organism>
<evidence type="ECO:0000313" key="4">
    <source>
        <dbReference type="Proteomes" id="UP000005801"/>
    </source>
</evidence>
<dbReference type="Pfam" id="PF13428">
    <property type="entry name" value="TPR_14"/>
    <property type="match status" value="1"/>
</dbReference>
<dbReference type="PROSITE" id="PS50005">
    <property type="entry name" value="TPR"/>
    <property type="match status" value="1"/>
</dbReference>
<dbReference type="SMART" id="SM00028">
    <property type="entry name" value="TPR"/>
    <property type="match status" value="3"/>
</dbReference>
<dbReference type="STRING" id="391625.PPSIR1_24009"/>
<keyword evidence="1" id="KW-0802">TPR repeat</keyword>
<gene>
    <name evidence="3" type="ORF">PPSIR1_24009</name>
</gene>
<proteinExistence type="predicted"/>
<dbReference type="Proteomes" id="UP000005801">
    <property type="component" value="Unassembled WGS sequence"/>
</dbReference>
<keyword evidence="4" id="KW-1185">Reference proteome</keyword>
<dbReference type="eggNOG" id="COG0457">
    <property type="taxonomic scope" value="Bacteria"/>
</dbReference>
<dbReference type="InterPro" id="IPR019734">
    <property type="entry name" value="TPR_rpt"/>
</dbReference>
<dbReference type="InterPro" id="IPR011990">
    <property type="entry name" value="TPR-like_helical_dom_sf"/>
</dbReference>
<dbReference type="Gene3D" id="1.25.40.10">
    <property type="entry name" value="Tetratricopeptide repeat domain"/>
    <property type="match status" value="1"/>
</dbReference>